<evidence type="ECO:0000313" key="5">
    <source>
        <dbReference type="Proteomes" id="UP000204277"/>
    </source>
</evidence>
<sequence length="228" mass="26536">MDSPPRFVSVDKNEENDVILNFNSNFWRVYSALSNDAIMTWDELYMFKQLCLSLLTECESLPNNLILYHTNTMPHEILGSRRINDTDIDLHSSRYFQNVTKQVVRFLLEDYLIIINMKLHMKKGLLDVLDVDDILRMIKSTNLEVLKSIVLSYICSSFGECKLYCRHLSIIFEEDHRLKSLLKLFKKNKSLTSKEIGVIRATINNGIIGKFTIKRSFGFGIPFENINL</sequence>
<reference evidence="1" key="1">
    <citation type="journal article" date="2009" name="Arch. Virol.">
        <title>The complete nucleotide sequence of the RNA2 of the crinivirus tomato infectious chlorosis virus: isolates from North America and Europe are essentially identical.</title>
        <authorList>
            <person name="Orilio A.F."/>
            <person name="Navas-Castillo J."/>
        </authorList>
    </citation>
    <scope>NUCLEOTIDE SEQUENCE</scope>
    <source>
        <strain evidence="2">TICV-CA4</strain>
        <strain evidence="1">TICV-SP5131</strain>
    </source>
</reference>
<proteinExistence type="predicted"/>
<accession>C0K284</accession>
<dbReference type="EMBL" id="FJ815441">
    <property type="protein sequence ID" value="ACS73881.1"/>
    <property type="molecule type" value="Genomic_RNA"/>
</dbReference>
<evidence type="ECO:0000313" key="4">
    <source>
        <dbReference type="EMBL" id="BBF90604.1"/>
    </source>
</evidence>
<dbReference type="Proteomes" id="UP000204277">
    <property type="component" value="Genome"/>
</dbReference>
<evidence type="ECO:0000313" key="3">
    <source>
        <dbReference type="EMBL" id="ACS73881.1"/>
    </source>
</evidence>
<keyword evidence="5" id="KW-1185">Reference proteome</keyword>
<evidence type="ECO:0000313" key="1">
    <source>
        <dbReference type="EMBL" id="ACN87743.1"/>
    </source>
</evidence>
<evidence type="ECO:0000313" key="2">
    <source>
        <dbReference type="EMBL" id="ACN87751.1"/>
    </source>
</evidence>
<dbReference type="KEGG" id="vg:8451057"/>
<protein>
    <submittedName>
        <fullName evidence="1">p26</fullName>
    </submittedName>
    <submittedName>
        <fullName evidence="3 4">p27</fullName>
    </submittedName>
</protein>
<dbReference type="EMBL" id="LC415907">
    <property type="protein sequence ID" value="BBF90604.1"/>
    <property type="molecule type" value="Genomic_RNA"/>
</dbReference>
<reference evidence="4" key="3">
    <citation type="journal article" date="2019" name="J. Gen. Plant Pathol.">
        <title>The p27 open reading frame of tomato infectious chlorosis virus encodes a suppressor of RNA silencing.</title>
        <authorList>
            <person name="Mashiko T."/>
            <person name="Wang W.-Q."/>
            <person name="Hartono S."/>
            <person name="Suastica G."/>
            <person name="Neriya Y."/>
            <person name="Nishigawa H."/>
            <person name="Natsuaki T."/>
        </authorList>
    </citation>
    <scope>NUCLEOTIDE SEQUENCE</scope>
</reference>
<gene>
    <name evidence="3" type="primary">ORF8</name>
</gene>
<dbReference type="EMBL" id="FJ542306">
    <property type="protein sequence ID" value="ACN87751.1"/>
    <property type="molecule type" value="Genomic_RNA"/>
</dbReference>
<name>C0K284_9CLOS</name>
<organism evidence="1">
    <name type="scientific">Tomato infectious chlorosis virus</name>
    <dbReference type="NCBI Taxonomy" id="52135"/>
    <lineage>
        <taxon>Viruses</taxon>
        <taxon>Riboviria</taxon>
        <taxon>Orthornavirae</taxon>
        <taxon>Kitrinoviricota</taxon>
        <taxon>Alsuviricetes</taxon>
        <taxon>Martellivirales</taxon>
        <taxon>Closteroviridae</taxon>
        <taxon>Crinivirus</taxon>
        <taxon>Crinivirus contagichlorosis</taxon>
    </lineage>
</organism>
<dbReference type="EMBL" id="FJ542305">
    <property type="protein sequence ID" value="ACN87743.1"/>
    <property type="molecule type" value="Genomic_RNA"/>
</dbReference>
<reference evidence="3 5" key="2">
    <citation type="journal article" date="2009" name="Arch. Virol.">
        <title>The complete nucleotide sequence and genome organization of tomato infectious chlorosis virus: a distinct crinivirus most closely related to lettuce infectious yellows virus.</title>
        <authorList>
            <person name="Wintermantel W.M."/>
            <person name="Hladky L.L."/>
            <person name="Gulati-Sakhuja A."/>
            <person name="Li R."/>
            <person name="Liu H.Y."/>
            <person name="Tzanetakis I.E."/>
        </authorList>
    </citation>
    <scope>NUCLEOTIDE SEQUENCE [LARGE SCALE GENOMIC DNA]</scope>
    <source>
        <strain evidence="3">Orange County</strain>
    </source>
</reference>
<dbReference type="RefSeq" id="YP_003204962.1">
    <property type="nucleotide sequence ID" value="NC_013259.1"/>
</dbReference>